<dbReference type="Pfam" id="PF22917">
    <property type="entry name" value="PRISE"/>
    <property type="match status" value="1"/>
</dbReference>
<feature type="domain" description="PRISE-like Rossmann-fold" evidence="1">
    <location>
        <begin position="29"/>
        <end position="327"/>
    </location>
</feature>
<evidence type="ECO:0000313" key="2">
    <source>
        <dbReference type="EMBL" id="KAK5044550.1"/>
    </source>
</evidence>
<sequence length="451" mass="50813">MGSERYPIRQNGIYHNLPQFDPKIKDLTAIVTGANGISGFHTCRALLESPDRWEKIYAMSRRPPPDAMMALLTREQRRKIEHVSIDFLQNPKEVAEAMKNAGVERVDYVFFYSYLQPRPPPGSPAWSNDEELVEVNSALLRNFLSALPLCSLHPRRILLQTGAKNYGSIYGRSREPCIESDPQPSHLAPNFYYSQEALLFQYCKEHSETGWNIIMPSWIIGATTNAQMNAYYAFSVYAAVAAKRSLPLVFPGDWTTWQGLVFHSSARLTGYLSEWAVLEDKCANQRFNSTDTGAVTWDRWFERFAEWFGITAGVQPPSGNLENPVVVTGLPGEKSPIGYGPPVENKSSFTFQQWALDPENRKAWNELMAESDGLLTHDPFEDGSETFVFGDAALPVWGRHLSSNKARRLGWTGFVDTVEGVFEMYWEMGGDGRKGMGMVSAMKVKEARPLV</sequence>
<dbReference type="InterPro" id="IPR036291">
    <property type="entry name" value="NAD(P)-bd_dom_sf"/>
</dbReference>
<evidence type="ECO:0000259" key="1">
    <source>
        <dbReference type="Pfam" id="PF22917"/>
    </source>
</evidence>
<name>A0AAV9MSR4_9EURO</name>
<dbReference type="EMBL" id="JAVRRD010000047">
    <property type="protein sequence ID" value="KAK5044550.1"/>
    <property type="molecule type" value="Genomic_DNA"/>
</dbReference>
<organism evidence="2 3">
    <name type="scientific">Exophiala bonariae</name>
    <dbReference type="NCBI Taxonomy" id="1690606"/>
    <lineage>
        <taxon>Eukaryota</taxon>
        <taxon>Fungi</taxon>
        <taxon>Dikarya</taxon>
        <taxon>Ascomycota</taxon>
        <taxon>Pezizomycotina</taxon>
        <taxon>Eurotiomycetes</taxon>
        <taxon>Chaetothyriomycetidae</taxon>
        <taxon>Chaetothyriales</taxon>
        <taxon>Herpotrichiellaceae</taxon>
        <taxon>Exophiala</taxon>
    </lineage>
</organism>
<comment type="caution">
    <text evidence="2">The sequence shown here is derived from an EMBL/GenBank/DDBJ whole genome shotgun (WGS) entry which is preliminary data.</text>
</comment>
<dbReference type="AlphaFoldDB" id="A0AAV9MSR4"/>
<dbReference type="RefSeq" id="XP_064700208.1">
    <property type="nucleotide sequence ID" value="XM_064854209.1"/>
</dbReference>
<dbReference type="PANTHER" id="PTHR32487:SF29">
    <property type="entry name" value="NAD-DEPENDENT EPIMERASE_DEHYDRATASE DOMAIN-CONTAINING PROTEIN"/>
    <property type="match status" value="1"/>
</dbReference>
<dbReference type="Gene3D" id="3.40.50.720">
    <property type="entry name" value="NAD(P)-binding Rossmann-like Domain"/>
    <property type="match status" value="1"/>
</dbReference>
<gene>
    <name evidence="2" type="ORF">LTR84_010674</name>
</gene>
<accession>A0AAV9MSR4</accession>
<keyword evidence="3" id="KW-1185">Reference proteome</keyword>
<protein>
    <recommendedName>
        <fullName evidence="1">PRISE-like Rossmann-fold domain-containing protein</fullName>
    </recommendedName>
</protein>
<proteinExistence type="predicted"/>
<dbReference type="SUPFAM" id="SSF51735">
    <property type="entry name" value="NAD(P)-binding Rossmann-fold domains"/>
    <property type="match status" value="1"/>
</dbReference>
<dbReference type="Proteomes" id="UP001358417">
    <property type="component" value="Unassembled WGS sequence"/>
</dbReference>
<dbReference type="InterPro" id="IPR055222">
    <property type="entry name" value="PRISE-like_Rossmann-fold"/>
</dbReference>
<reference evidence="2 3" key="1">
    <citation type="submission" date="2023-08" db="EMBL/GenBank/DDBJ databases">
        <title>Black Yeasts Isolated from many extreme environments.</title>
        <authorList>
            <person name="Coleine C."/>
            <person name="Stajich J.E."/>
            <person name="Selbmann L."/>
        </authorList>
    </citation>
    <scope>NUCLEOTIDE SEQUENCE [LARGE SCALE GENOMIC DNA]</scope>
    <source>
        <strain evidence="2 3">CCFEE 5792</strain>
    </source>
</reference>
<evidence type="ECO:0000313" key="3">
    <source>
        <dbReference type="Proteomes" id="UP001358417"/>
    </source>
</evidence>
<dbReference type="PANTHER" id="PTHR32487">
    <property type="entry name" value="3-OXO-DELTA(4,5)-STEROID 5-BETA-REDUCTASE"/>
    <property type="match status" value="1"/>
</dbReference>
<dbReference type="CDD" id="cd08948">
    <property type="entry name" value="5beta-POR_like_SDR_a"/>
    <property type="match status" value="1"/>
</dbReference>
<dbReference type="GeneID" id="89978830"/>